<dbReference type="Proteomes" id="UP000324222">
    <property type="component" value="Unassembled WGS sequence"/>
</dbReference>
<evidence type="ECO:0000313" key="3">
    <source>
        <dbReference type="Proteomes" id="UP000324222"/>
    </source>
</evidence>
<feature type="transmembrane region" description="Helical" evidence="1">
    <location>
        <begin position="12"/>
        <end position="34"/>
    </location>
</feature>
<organism evidence="2 3">
    <name type="scientific">Portunus trituberculatus</name>
    <name type="common">Swimming crab</name>
    <name type="synonym">Neptunus trituberculatus</name>
    <dbReference type="NCBI Taxonomy" id="210409"/>
    <lineage>
        <taxon>Eukaryota</taxon>
        <taxon>Metazoa</taxon>
        <taxon>Ecdysozoa</taxon>
        <taxon>Arthropoda</taxon>
        <taxon>Crustacea</taxon>
        <taxon>Multicrustacea</taxon>
        <taxon>Malacostraca</taxon>
        <taxon>Eumalacostraca</taxon>
        <taxon>Eucarida</taxon>
        <taxon>Decapoda</taxon>
        <taxon>Pleocyemata</taxon>
        <taxon>Brachyura</taxon>
        <taxon>Eubrachyura</taxon>
        <taxon>Portunoidea</taxon>
        <taxon>Portunidae</taxon>
        <taxon>Portuninae</taxon>
        <taxon>Portunus</taxon>
    </lineage>
</organism>
<name>A0A5B7EMK5_PORTR</name>
<keyword evidence="1" id="KW-0472">Membrane</keyword>
<keyword evidence="3" id="KW-1185">Reference proteome</keyword>
<keyword evidence="1" id="KW-0812">Transmembrane</keyword>
<gene>
    <name evidence="2" type="ORF">E2C01_028834</name>
</gene>
<sequence length="162" mass="17245">MTVSSASLTFPLILFHLTLIPGFPTAGAVTLASFKHRRHVLSTRRREVGSPAALGFRQCATLQPHLGPAFSAKGQCIAQKVGQGGQVGRRRMLRLGEEGKVGRTWLGRGEILAGDNNCYWAGARGSPATALYEATTAVWARVELAPVCPPYTPCSPLVDCSA</sequence>
<accession>A0A5B7EMK5</accession>
<protein>
    <submittedName>
        <fullName evidence="2">Uncharacterized protein</fullName>
    </submittedName>
</protein>
<evidence type="ECO:0000313" key="2">
    <source>
        <dbReference type="EMBL" id="MPC35412.1"/>
    </source>
</evidence>
<proteinExistence type="predicted"/>
<evidence type="ECO:0000256" key="1">
    <source>
        <dbReference type="SAM" id="Phobius"/>
    </source>
</evidence>
<keyword evidence="1" id="KW-1133">Transmembrane helix</keyword>
<dbReference type="AlphaFoldDB" id="A0A5B7EMK5"/>
<dbReference type="EMBL" id="VSRR010003269">
    <property type="protein sequence ID" value="MPC35412.1"/>
    <property type="molecule type" value="Genomic_DNA"/>
</dbReference>
<comment type="caution">
    <text evidence="2">The sequence shown here is derived from an EMBL/GenBank/DDBJ whole genome shotgun (WGS) entry which is preliminary data.</text>
</comment>
<reference evidence="2 3" key="1">
    <citation type="submission" date="2019-05" db="EMBL/GenBank/DDBJ databases">
        <title>Another draft genome of Portunus trituberculatus and its Hox gene families provides insights of decapod evolution.</title>
        <authorList>
            <person name="Jeong J.-H."/>
            <person name="Song I."/>
            <person name="Kim S."/>
            <person name="Choi T."/>
            <person name="Kim D."/>
            <person name="Ryu S."/>
            <person name="Kim W."/>
        </authorList>
    </citation>
    <scope>NUCLEOTIDE SEQUENCE [LARGE SCALE GENOMIC DNA]</scope>
    <source>
        <tissue evidence="2">Muscle</tissue>
    </source>
</reference>